<organism evidence="9 10">
    <name type="scientific">Trichonephila clavata</name>
    <name type="common">Joro spider</name>
    <name type="synonym">Nephila clavata</name>
    <dbReference type="NCBI Taxonomy" id="2740835"/>
    <lineage>
        <taxon>Eukaryota</taxon>
        <taxon>Metazoa</taxon>
        <taxon>Ecdysozoa</taxon>
        <taxon>Arthropoda</taxon>
        <taxon>Chelicerata</taxon>
        <taxon>Arachnida</taxon>
        <taxon>Araneae</taxon>
        <taxon>Araneomorphae</taxon>
        <taxon>Entelegynae</taxon>
        <taxon>Araneoidea</taxon>
        <taxon>Nephilidae</taxon>
        <taxon>Trichonephila</taxon>
    </lineage>
</organism>
<sequence>MKLTHKNLEKDGSGSVTLIPEDPEDMWHAYNLIAEGDTLRSTTIRKVTTESATGSTASSRVRTTLTIRVEDIDFDTQACMLRVKGRNIQENQFVKLGAYHTMNLELNRKFTLAKACWDTIALERIDMACDPAQHADLAAIVMQEGLAHVCLVTSSMTIVRAKLDVNIPRKRKGMCTQHDKGLERFFDAVYQAVIRHINFDVVKCILIASPGFVKDQFFEYMIQVAQKTDNKTILENKGLFVLVHSSSGFKHSLKEVLADPGIANKLADTKAAGEVKCLEQFYNMLMTEPCKAFYGVNHVMKANEAQAIDTLLISDKLFRCNDVAKRKSFVELVDSVRENGGEVKLFSSLHPSGEQLDQLSGLAAILRFPMEELDEEENDSTDED</sequence>
<dbReference type="FunFam" id="2.30.30.870:FF:000001">
    <property type="entry name" value="Protein pelota homolog"/>
    <property type="match status" value="1"/>
</dbReference>
<evidence type="ECO:0000256" key="1">
    <source>
        <dbReference type="ARBA" id="ARBA00001968"/>
    </source>
</evidence>
<comment type="subcellular location">
    <subcellularLocation>
        <location evidence="2 6">Cytoplasm</location>
    </subcellularLocation>
</comment>
<dbReference type="OrthoDB" id="10249111at2759"/>
<proteinExistence type="inferred from homology"/>
<dbReference type="FunFam" id="3.30.420.60:FF:000002">
    <property type="entry name" value="Protein pelota homolog"/>
    <property type="match status" value="1"/>
</dbReference>
<evidence type="ECO:0000313" key="9">
    <source>
        <dbReference type="EMBL" id="GFQ72928.1"/>
    </source>
</evidence>
<evidence type="ECO:0000256" key="5">
    <source>
        <dbReference type="ARBA" id="ARBA00022723"/>
    </source>
</evidence>
<keyword evidence="5 6" id="KW-0479">Metal-binding</keyword>
<dbReference type="SUPFAM" id="SSF55315">
    <property type="entry name" value="L30e-like"/>
    <property type="match status" value="1"/>
</dbReference>
<comment type="cofactor">
    <cofactor evidence="1 6">
        <name>a divalent metal cation</name>
        <dbReference type="ChEBI" id="CHEBI:60240"/>
    </cofactor>
</comment>
<dbReference type="EMBL" id="BMAO01021225">
    <property type="protein sequence ID" value="GFQ72928.1"/>
    <property type="molecule type" value="Genomic_DNA"/>
</dbReference>
<feature type="compositionally biased region" description="Basic and acidic residues" evidence="7">
    <location>
        <begin position="1"/>
        <end position="12"/>
    </location>
</feature>
<evidence type="ECO:0000256" key="7">
    <source>
        <dbReference type="SAM" id="MobiDB-lite"/>
    </source>
</evidence>
<dbReference type="PANTHER" id="PTHR10853">
    <property type="entry name" value="PELOTA"/>
    <property type="match status" value="1"/>
</dbReference>
<dbReference type="InterPro" id="IPR042226">
    <property type="entry name" value="eFR1_2_sf"/>
</dbReference>
<evidence type="ECO:0000256" key="3">
    <source>
        <dbReference type="ARBA" id="ARBA00009504"/>
    </source>
</evidence>
<dbReference type="InterPro" id="IPR038069">
    <property type="entry name" value="Pelota/DOM34_N"/>
</dbReference>
<dbReference type="GO" id="GO:0070651">
    <property type="term" value="P:nonfunctional rRNA decay"/>
    <property type="evidence" value="ECO:0007669"/>
    <property type="project" value="TreeGrafter"/>
</dbReference>
<dbReference type="FunFam" id="3.30.1330.30:FF:000008">
    <property type="entry name" value="Protein pelota homolog"/>
    <property type="match status" value="1"/>
</dbReference>
<feature type="region of interest" description="Disordered" evidence="7">
    <location>
        <begin position="1"/>
        <end position="20"/>
    </location>
</feature>
<dbReference type="GO" id="GO:0005737">
    <property type="term" value="C:cytoplasm"/>
    <property type="evidence" value="ECO:0007669"/>
    <property type="project" value="UniProtKB-SubCell"/>
</dbReference>
<evidence type="ECO:0000256" key="2">
    <source>
        <dbReference type="ARBA" id="ARBA00004496"/>
    </source>
</evidence>
<dbReference type="InterPro" id="IPR004405">
    <property type="entry name" value="TF_pelota"/>
</dbReference>
<evidence type="ECO:0000313" key="10">
    <source>
        <dbReference type="Proteomes" id="UP000887116"/>
    </source>
</evidence>
<dbReference type="SMART" id="SM01194">
    <property type="entry name" value="eRF1_1"/>
    <property type="match status" value="1"/>
</dbReference>
<dbReference type="GO" id="GO:0046872">
    <property type="term" value="F:metal ion binding"/>
    <property type="evidence" value="ECO:0007669"/>
    <property type="project" value="UniProtKB-KW"/>
</dbReference>
<dbReference type="InterPro" id="IPR005142">
    <property type="entry name" value="eRF1_3"/>
</dbReference>
<dbReference type="SUPFAM" id="SSF53137">
    <property type="entry name" value="Translational machinery components"/>
    <property type="match status" value="1"/>
</dbReference>
<dbReference type="Gene3D" id="3.30.1330.30">
    <property type="match status" value="1"/>
</dbReference>
<dbReference type="Pfam" id="PF03464">
    <property type="entry name" value="eRF1_2"/>
    <property type="match status" value="1"/>
</dbReference>
<accession>A0A8X6G2V4</accession>
<comment type="function">
    <text evidence="6">Component of the Pelota-HBS1L complex, a complex that recognizes stalled ribosomes and triggers the No-Go Decay (NGD) pathway. In the Pelota-HBS1L complex, pelo recognizes ribosomes stalled at the 3' end of an mRNA and engages stalled ribosomes by destabilizing mRNA in the mRNA channel.</text>
</comment>
<dbReference type="Gene3D" id="2.30.30.870">
    <property type="entry name" value="Pelota, domain A"/>
    <property type="match status" value="1"/>
</dbReference>
<name>A0A8X6G2V4_TRICU</name>
<dbReference type="SUPFAM" id="SSF159065">
    <property type="entry name" value="Dom34/Pelota N-terminal domain-like"/>
    <property type="match status" value="1"/>
</dbReference>
<comment type="caution">
    <text evidence="9">The sequence shown here is derived from an EMBL/GenBank/DDBJ whole genome shotgun (WGS) entry which is preliminary data.</text>
</comment>
<dbReference type="InterPro" id="IPR005140">
    <property type="entry name" value="eRF1_Pelota-like_N"/>
</dbReference>
<gene>
    <name evidence="9" type="primary">pelo</name>
    <name evidence="9" type="ORF">TNCT_484321</name>
</gene>
<dbReference type="Pfam" id="PF03465">
    <property type="entry name" value="eRF1_3"/>
    <property type="match status" value="1"/>
</dbReference>
<dbReference type="NCBIfam" id="TIGR00111">
    <property type="entry name" value="pelota"/>
    <property type="match status" value="1"/>
</dbReference>
<dbReference type="InterPro" id="IPR029064">
    <property type="entry name" value="Ribosomal_eL30-like_sf"/>
</dbReference>
<feature type="domain" description="eRF1/Pelota-like N-terminal" evidence="8">
    <location>
        <begin position="1"/>
        <end position="130"/>
    </location>
</feature>
<protein>
    <recommendedName>
        <fullName evidence="6">Protein pelota homolog</fullName>
    </recommendedName>
</protein>
<dbReference type="Proteomes" id="UP000887116">
    <property type="component" value="Unassembled WGS sequence"/>
</dbReference>
<dbReference type="GO" id="GO:0032790">
    <property type="term" value="P:ribosome disassembly"/>
    <property type="evidence" value="ECO:0007669"/>
    <property type="project" value="TreeGrafter"/>
</dbReference>
<dbReference type="GO" id="GO:0070481">
    <property type="term" value="P:nuclear-transcribed mRNA catabolic process, non-stop decay"/>
    <property type="evidence" value="ECO:0007669"/>
    <property type="project" value="InterPro"/>
</dbReference>
<keyword evidence="4 6" id="KW-0963">Cytoplasm</keyword>
<reference evidence="9" key="1">
    <citation type="submission" date="2020-07" db="EMBL/GenBank/DDBJ databases">
        <title>Multicomponent nature underlies the extraordinary mechanical properties of spider dragline silk.</title>
        <authorList>
            <person name="Kono N."/>
            <person name="Nakamura H."/>
            <person name="Mori M."/>
            <person name="Yoshida Y."/>
            <person name="Ohtoshi R."/>
            <person name="Malay A.D."/>
            <person name="Moran D.A.P."/>
            <person name="Tomita M."/>
            <person name="Numata K."/>
            <person name="Arakawa K."/>
        </authorList>
    </citation>
    <scope>NUCLEOTIDE SEQUENCE</scope>
</reference>
<dbReference type="Gene3D" id="3.30.420.60">
    <property type="entry name" value="eRF1 domain 2"/>
    <property type="match status" value="1"/>
</dbReference>
<dbReference type="PANTHER" id="PTHR10853:SF0">
    <property type="entry name" value="PROTEIN PELOTA HOMOLOG"/>
    <property type="match status" value="1"/>
</dbReference>
<dbReference type="AlphaFoldDB" id="A0A8X6G2V4"/>
<dbReference type="InterPro" id="IPR005141">
    <property type="entry name" value="eRF1_2"/>
</dbReference>
<keyword evidence="10" id="KW-1185">Reference proteome</keyword>
<dbReference type="GO" id="GO:0071025">
    <property type="term" value="P:RNA surveillance"/>
    <property type="evidence" value="ECO:0007669"/>
    <property type="project" value="InterPro"/>
</dbReference>
<dbReference type="InterPro" id="IPR058547">
    <property type="entry name" value="Pelota_N"/>
</dbReference>
<evidence type="ECO:0000256" key="6">
    <source>
        <dbReference type="RuleBase" id="RU362019"/>
    </source>
</evidence>
<evidence type="ECO:0000256" key="4">
    <source>
        <dbReference type="ARBA" id="ARBA00022490"/>
    </source>
</evidence>
<evidence type="ECO:0000259" key="8">
    <source>
        <dbReference type="SMART" id="SM01194"/>
    </source>
</evidence>
<dbReference type="Pfam" id="PF26356">
    <property type="entry name" value="Pelota_N"/>
    <property type="match status" value="1"/>
</dbReference>
<comment type="similarity">
    <text evidence="3 6">Belongs to the eukaryotic release factor 1 family. Pelota subfamily.</text>
</comment>
<dbReference type="GO" id="GO:0070966">
    <property type="term" value="P:nuclear-transcribed mRNA catabolic process, no-go decay"/>
    <property type="evidence" value="ECO:0007669"/>
    <property type="project" value="InterPro"/>
</dbReference>